<gene>
    <name evidence="2" type="ORF">NCTC9997_02299</name>
</gene>
<dbReference type="Proteomes" id="UP000267630">
    <property type="component" value="Chromosome 3"/>
</dbReference>
<dbReference type="AlphaFoldDB" id="A0A7Z8ZAJ4"/>
<feature type="compositionally biased region" description="Polar residues" evidence="1">
    <location>
        <begin position="21"/>
        <end position="32"/>
    </location>
</feature>
<dbReference type="EMBL" id="LR134253">
    <property type="protein sequence ID" value="VED48642.1"/>
    <property type="molecule type" value="Genomic_DNA"/>
</dbReference>
<feature type="compositionally biased region" description="Basic and acidic residues" evidence="1">
    <location>
        <begin position="33"/>
        <end position="46"/>
    </location>
</feature>
<name>A0A7Z8ZAJ4_RAOTE</name>
<accession>A0A7Z8ZAJ4</accession>
<organism evidence="2 3">
    <name type="scientific">Raoultella terrigena</name>
    <name type="common">Klebsiella terrigena</name>
    <dbReference type="NCBI Taxonomy" id="577"/>
    <lineage>
        <taxon>Bacteria</taxon>
        <taxon>Pseudomonadati</taxon>
        <taxon>Pseudomonadota</taxon>
        <taxon>Gammaproteobacteria</taxon>
        <taxon>Enterobacterales</taxon>
        <taxon>Enterobacteriaceae</taxon>
        <taxon>Klebsiella/Raoultella group</taxon>
        <taxon>Raoultella</taxon>
    </lineage>
</organism>
<protein>
    <submittedName>
        <fullName evidence="2">Uncharacterized protein</fullName>
    </submittedName>
</protein>
<evidence type="ECO:0000313" key="2">
    <source>
        <dbReference type="EMBL" id="VED48642.1"/>
    </source>
</evidence>
<feature type="region of interest" description="Disordered" evidence="1">
    <location>
        <begin position="18"/>
        <end position="46"/>
    </location>
</feature>
<evidence type="ECO:0000313" key="3">
    <source>
        <dbReference type="Proteomes" id="UP000267630"/>
    </source>
</evidence>
<evidence type="ECO:0000256" key="1">
    <source>
        <dbReference type="SAM" id="MobiDB-lite"/>
    </source>
</evidence>
<keyword evidence="3" id="KW-1185">Reference proteome</keyword>
<proteinExistence type="predicted"/>
<sequence>MPHKGYICTIAVRNGAKVGESRQTAEIVSSQTHSDDSAFDKVEHRR</sequence>
<reference evidence="2 3" key="1">
    <citation type="submission" date="2018-12" db="EMBL/GenBank/DDBJ databases">
        <authorList>
            <consortium name="Pathogen Informatics"/>
        </authorList>
    </citation>
    <scope>NUCLEOTIDE SEQUENCE [LARGE SCALE GENOMIC DNA]</scope>
    <source>
        <strain evidence="2 3">NCTC9997</strain>
    </source>
</reference>